<name>A0A545SS78_9RHOB</name>
<accession>A0A545SS78</accession>
<reference evidence="1 2" key="1">
    <citation type="submission" date="2019-06" db="EMBL/GenBank/DDBJ databases">
        <title>A novel species of marine bacteria.</title>
        <authorList>
            <person name="Wang Y."/>
        </authorList>
    </citation>
    <scope>NUCLEOTIDE SEQUENCE [LARGE SCALE GENOMIC DNA]</scope>
    <source>
        <strain evidence="1 2">MA1-10</strain>
    </source>
</reference>
<gene>
    <name evidence="1" type="ORF">FIL88_08215</name>
</gene>
<dbReference type="RefSeq" id="WP_142853257.1">
    <property type="nucleotide sequence ID" value="NZ_FXWW01000001.1"/>
</dbReference>
<evidence type="ECO:0000313" key="1">
    <source>
        <dbReference type="EMBL" id="TQV67823.1"/>
    </source>
</evidence>
<organism evidence="1 2">
    <name type="scientific">Aliiroseovarius halocynthiae</name>
    <dbReference type="NCBI Taxonomy" id="985055"/>
    <lineage>
        <taxon>Bacteria</taxon>
        <taxon>Pseudomonadati</taxon>
        <taxon>Pseudomonadota</taxon>
        <taxon>Alphaproteobacteria</taxon>
        <taxon>Rhodobacterales</taxon>
        <taxon>Paracoccaceae</taxon>
        <taxon>Aliiroseovarius</taxon>
    </lineage>
</organism>
<dbReference type="EMBL" id="VICH01000005">
    <property type="protein sequence ID" value="TQV67823.1"/>
    <property type="molecule type" value="Genomic_DNA"/>
</dbReference>
<protein>
    <submittedName>
        <fullName evidence="1">Uncharacterized protein</fullName>
    </submittedName>
</protein>
<evidence type="ECO:0000313" key="2">
    <source>
        <dbReference type="Proteomes" id="UP000315816"/>
    </source>
</evidence>
<sequence length="88" mass="9799">MTTEIEDSSVRGEEDVNRIDQLFDAAQMVQGFTYDLAAHLDPITTTELMLTSRRLERLAQRLAKEPQVVAALAQLDEGEETPDPLPEG</sequence>
<dbReference type="AlphaFoldDB" id="A0A545SS78"/>
<dbReference type="Proteomes" id="UP000315816">
    <property type="component" value="Unassembled WGS sequence"/>
</dbReference>
<dbReference type="OrthoDB" id="7873835at2"/>
<keyword evidence="2" id="KW-1185">Reference proteome</keyword>
<comment type="caution">
    <text evidence="1">The sequence shown here is derived from an EMBL/GenBank/DDBJ whole genome shotgun (WGS) entry which is preliminary data.</text>
</comment>
<proteinExistence type="predicted"/>